<evidence type="ECO:0000313" key="2">
    <source>
        <dbReference type="Proteomes" id="UP000546701"/>
    </source>
</evidence>
<dbReference type="Proteomes" id="UP000546701">
    <property type="component" value="Unassembled WGS sequence"/>
</dbReference>
<dbReference type="AlphaFoldDB" id="A0A7W9BQ75"/>
<evidence type="ECO:0000313" key="1">
    <source>
        <dbReference type="EMBL" id="MBB5727916.1"/>
    </source>
</evidence>
<organism evidence="1 2">
    <name type="scientific">Sphingomonas prati</name>
    <dbReference type="NCBI Taxonomy" id="1843237"/>
    <lineage>
        <taxon>Bacteria</taxon>
        <taxon>Pseudomonadati</taxon>
        <taxon>Pseudomonadota</taxon>
        <taxon>Alphaproteobacteria</taxon>
        <taxon>Sphingomonadales</taxon>
        <taxon>Sphingomonadaceae</taxon>
        <taxon>Sphingomonas</taxon>
    </lineage>
</organism>
<protein>
    <submittedName>
        <fullName evidence="1">Uncharacterized protein</fullName>
    </submittedName>
</protein>
<gene>
    <name evidence="1" type="ORF">FHS99_000372</name>
</gene>
<accession>A0A7W9BQ75</accession>
<sequence length="55" mass="6424">MTPIEPLAQIAPPPPWRTIEEVFRTQPHRWWLILLAKGNVMDEPPLRPPKALPNY</sequence>
<dbReference type="RefSeq" id="WP_157175095.1">
    <property type="nucleotide sequence ID" value="NZ_BMJP01000001.1"/>
</dbReference>
<comment type="caution">
    <text evidence="1">The sequence shown here is derived from an EMBL/GenBank/DDBJ whole genome shotgun (WGS) entry which is preliminary data.</text>
</comment>
<proteinExistence type="predicted"/>
<keyword evidence="2" id="KW-1185">Reference proteome</keyword>
<reference evidence="1 2" key="1">
    <citation type="submission" date="2020-08" db="EMBL/GenBank/DDBJ databases">
        <title>Genomic Encyclopedia of Type Strains, Phase IV (KMG-IV): sequencing the most valuable type-strain genomes for metagenomic binning, comparative biology and taxonomic classification.</title>
        <authorList>
            <person name="Goeker M."/>
        </authorList>
    </citation>
    <scope>NUCLEOTIDE SEQUENCE [LARGE SCALE GENOMIC DNA]</scope>
    <source>
        <strain evidence="1 2">DSM 103336</strain>
    </source>
</reference>
<dbReference type="EMBL" id="JACIJR010000001">
    <property type="protein sequence ID" value="MBB5727916.1"/>
    <property type="molecule type" value="Genomic_DNA"/>
</dbReference>
<name>A0A7W9BQ75_9SPHN</name>